<evidence type="ECO:0000313" key="1">
    <source>
        <dbReference type="EMBL" id="MFC7613697.1"/>
    </source>
</evidence>
<organism evidence="1 2">
    <name type="scientific">Actinokineospora soli</name>
    <dbReference type="NCBI Taxonomy" id="1048753"/>
    <lineage>
        <taxon>Bacteria</taxon>
        <taxon>Bacillati</taxon>
        <taxon>Actinomycetota</taxon>
        <taxon>Actinomycetes</taxon>
        <taxon>Pseudonocardiales</taxon>
        <taxon>Pseudonocardiaceae</taxon>
        <taxon>Actinokineospora</taxon>
    </lineage>
</organism>
<accession>A0ABW2TL57</accession>
<sequence length="295" mass="30925">MLDNAATAADVLPLVPGSDSALLVVTSRRSLTALAAHHAVHLVVLDALDHACSVALLGKVLGRARVDREPEATAAVAAACGGMPLALRIAAARLAGLPGRAIADVAAELSGAGRLDGLAVDGDARTVRAVLASAYGPLPPTAARLLRLLGTVPGPTFSTALGAALADLPAAECRAAFTALAAAHLVTAVGPDRFRCHDLVGEFARDRAVVDEDVEEALDRLLDWYLSVADEANRLVNPDRDLVKPEFRFPARPRRSPTGTRRWRSWSPKGTTRSRWRAWLWTAAGPPPPGSSCTC</sequence>
<dbReference type="EMBL" id="JBHTEY010000004">
    <property type="protein sequence ID" value="MFC7613697.1"/>
    <property type="molecule type" value="Genomic_DNA"/>
</dbReference>
<dbReference type="Proteomes" id="UP001596512">
    <property type="component" value="Unassembled WGS sequence"/>
</dbReference>
<reference evidence="2" key="1">
    <citation type="journal article" date="2019" name="Int. J. Syst. Evol. Microbiol.">
        <title>The Global Catalogue of Microorganisms (GCM) 10K type strain sequencing project: providing services to taxonomists for standard genome sequencing and annotation.</title>
        <authorList>
            <consortium name="The Broad Institute Genomics Platform"/>
            <consortium name="The Broad Institute Genome Sequencing Center for Infectious Disease"/>
            <person name="Wu L."/>
            <person name="Ma J."/>
        </authorList>
    </citation>
    <scope>NUCLEOTIDE SEQUENCE [LARGE SCALE GENOMIC DNA]</scope>
    <source>
        <strain evidence="2">JCM 17695</strain>
    </source>
</reference>
<comment type="caution">
    <text evidence="1">The sequence shown here is derived from an EMBL/GenBank/DDBJ whole genome shotgun (WGS) entry which is preliminary data.</text>
</comment>
<protein>
    <recommendedName>
        <fullName evidence="3">NB-ARC domain-containing protein</fullName>
    </recommendedName>
</protein>
<keyword evidence="2" id="KW-1185">Reference proteome</keyword>
<dbReference type="PANTHER" id="PTHR47691">
    <property type="entry name" value="REGULATOR-RELATED"/>
    <property type="match status" value="1"/>
</dbReference>
<evidence type="ECO:0000313" key="2">
    <source>
        <dbReference type="Proteomes" id="UP001596512"/>
    </source>
</evidence>
<gene>
    <name evidence="1" type="ORF">ACFQV2_09000</name>
</gene>
<dbReference type="PANTHER" id="PTHR47691:SF3">
    <property type="entry name" value="HTH-TYPE TRANSCRIPTIONAL REGULATOR RV0890C-RELATED"/>
    <property type="match status" value="1"/>
</dbReference>
<proteinExistence type="predicted"/>
<name>A0ABW2TL57_9PSEU</name>
<evidence type="ECO:0008006" key="3">
    <source>
        <dbReference type="Google" id="ProtNLM"/>
    </source>
</evidence>